<accession>A0AAD7CV53</accession>
<dbReference type="AlphaFoldDB" id="A0AAD7CV53"/>
<evidence type="ECO:0000256" key="2">
    <source>
        <dbReference type="ARBA" id="ARBA00022771"/>
    </source>
</evidence>
<keyword evidence="2 4" id="KW-0863">Zinc-finger</keyword>
<feature type="domain" description="C3H1-type" evidence="6">
    <location>
        <begin position="62"/>
        <end position="89"/>
    </location>
</feature>
<name>A0AAD7CV53_MYCRO</name>
<gene>
    <name evidence="7" type="ORF">B0H17DRAFT_1091615</name>
</gene>
<evidence type="ECO:0000259" key="6">
    <source>
        <dbReference type="PROSITE" id="PS50103"/>
    </source>
</evidence>
<evidence type="ECO:0000256" key="1">
    <source>
        <dbReference type="ARBA" id="ARBA00022723"/>
    </source>
</evidence>
<dbReference type="Pfam" id="PF00642">
    <property type="entry name" value="zf-CCCH"/>
    <property type="match status" value="1"/>
</dbReference>
<reference evidence="7" key="1">
    <citation type="submission" date="2023-03" db="EMBL/GenBank/DDBJ databases">
        <title>Massive genome expansion in bonnet fungi (Mycena s.s.) driven by repeated elements and novel gene families across ecological guilds.</title>
        <authorList>
            <consortium name="Lawrence Berkeley National Laboratory"/>
            <person name="Harder C.B."/>
            <person name="Miyauchi S."/>
            <person name="Viragh M."/>
            <person name="Kuo A."/>
            <person name="Thoen E."/>
            <person name="Andreopoulos B."/>
            <person name="Lu D."/>
            <person name="Skrede I."/>
            <person name="Drula E."/>
            <person name="Henrissat B."/>
            <person name="Morin E."/>
            <person name="Kohler A."/>
            <person name="Barry K."/>
            <person name="LaButti K."/>
            <person name="Morin E."/>
            <person name="Salamov A."/>
            <person name="Lipzen A."/>
            <person name="Mereny Z."/>
            <person name="Hegedus B."/>
            <person name="Baldrian P."/>
            <person name="Stursova M."/>
            <person name="Weitz H."/>
            <person name="Taylor A."/>
            <person name="Grigoriev I.V."/>
            <person name="Nagy L.G."/>
            <person name="Martin F."/>
            <person name="Kauserud H."/>
        </authorList>
    </citation>
    <scope>NUCLEOTIDE SEQUENCE</scope>
    <source>
        <strain evidence="7">CBHHK067</strain>
    </source>
</reference>
<feature type="compositionally biased region" description="Gly residues" evidence="5">
    <location>
        <begin position="32"/>
        <end position="41"/>
    </location>
</feature>
<protein>
    <recommendedName>
        <fullName evidence="6">C3H1-type domain-containing protein</fullName>
    </recommendedName>
</protein>
<evidence type="ECO:0000256" key="3">
    <source>
        <dbReference type="ARBA" id="ARBA00022833"/>
    </source>
</evidence>
<evidence type="ECO:0000313" key="7">
    <source>
        <dbReference type="EMBL" id="KAJ7664681.1"/>
    </source>
</evidence>
<proteinExistence type="predicted"/>
<keyword evidence="1 4" id="KW-0479">Metal-binding</keyword>
<feature type="region of interest" description="Disordered" evidence="5">
    <location>
        <begin position="15"/>
        <end position="58"/>
    </location>
</feature>
<evidence type="ECO:0000256" key="4">
    <source>
        <dbReference type="PROSITE-ProRule" id="PRU00723"/>
    </source>
</evidence>
<dbReference type="SMART" id="SM00356">
    <property type="entry name" value="ZnF_C3H1"/>
    <property type="match status" value="1"/>
</dbReference>
<evidence type="ECO:0000313" key="8">
    <source>
        <dbReference type="Proteomes" id="UP001221757"/>
    </source>
</evidence>
<keyword evidence="3 4" id="KW-0862">Zinc</keyword>
<dbReference type="InterPro" id="IPR000571">
    <property type="entry name" value="Znf_CCCH"/>
</dbReference>
<sequence>MQGYDWPGLNQFSADYSQGTAFPDDSGERNGMNGGGWPVRGGRGRGRGRGRGGVGDEGYRHNNKRKLCNFFAAGRCKFGDQCDYGHDITPGY</sequence>
<keyword evidence="8" id="KW-1185">Reference proteome</keyword>
<dbReference type="PROSITE" id="PS50103">
    <property type="entry name" value="ZF_C3H1"/>
    <property type="match status" value="1"/>
</dbReference>
<dbReference type="SUPFAM" id="SSF90229">
    <property type="entry name" value="CCCH zinc finger"/>
    <property type="match status" value="1"/>
</dbReference>
<dbReference type="InterPro" id="IPR036855">
    <property type="entry name" value="Znf_CCCH_sf"/>
</dbReference>
<organism evidence="7 8">
    <name type="scientific">Mycena rosella</name>
    <name type="common">Pink bonnet</name>
    <name type="synonym">Agaricus rosellus</name>
    <dbReference type="NCBI Taxonomy" id="1033263"/>
    <lineage>
        <taxon>Eukaryota</taxon>
        <taxon>Fungi</taxon>
        <taxon>Dikarya</taxon>
        <taxon>Basidiomycota</taxon>
        <taxon>Agaricomycotina</taxon>
        <taxon>Agaricomycetes</taxon>
        <taxon>Agaricomycetidae</taxon>
        <taxon>Agaricales</taxon>
        <taxon>Marasmiineae</taxon>
        <taxon>Mycenaceae</taxon>
        <taxon>Mycena</taxon>
    </lineage>
</organism>
<evidence type="ECO:0000256" key="5">
    <source>
        <dbReference type="SAM" id="MobiDB-lite"/>
    </source>
</evidence>
<dbReference type="Gene3D" id="4.10.1000.10">
    <property type="entry name" value="Zinc finger, CCCH-type"/>
    <property type="match status" value="1"/>
</dbReference>
<dbReference type="GO" id="GO:0008270">
    <property type="term" value="F:zinc ion binding"/>
    <property type="evidence" value="ECO:0007669"/>
    <property type="project" value="UniProtKB-KW"/>
</dbReference>
<comment type="caution">
    <text evidence="7">The sequence shown here is derived from an EMBL/GenBank/DDBJ whole genome shotgun (WGS) entry which is preliminary data.</text>
</comment>
<feature type="zinc finger region" description="C3H1-type" evidence="4">
    <location>
        <begin position="62"/>
        <end position="89"/>
    </location>
</feature>
<dbReference type="Proteomes" id="UP001221757">
    <property type="component" value="Unassembled WGS sequence"/>
</dbReference>
<dbReference type="EMBL" id="JARKIE010000222">
    <property type="protein sequence ID" value="KAJ7664681.1"/>
    <property type="molecule type" value="Genomic_DNA"/>
</dbReference>